<name>A0ABP7IAF3_9ACTN</name>
<dbReference type="Proteomes" id="UP001500888">
    <property type="component" value="Unassembled WGS sequence"/>
</dbReference>
<keyword evidence="2" id="KW-1185">Reference proteome</keyword>
<protein>
    <submittedName>
        <fullName evidence="1">Uncharacterized protein</fullName>
    </submittedName>
</protein>
<organism evidence="1 2">
    <name type="scientific">Sphaerisporangium flaviroseum</name>
    <dbReference type="NCBI Taxonomy" id="509199"/>
    <lineage>
        <taxon>Bacteria</taxon>
        <taxon>Bacillati</taxon>
        <taxon>Actinomycetota</taxon>
        <taxon>Actinomycetes</taxon>
        <taxon>Streptosporangiales</taxon>
        <taxon>Streptosporangiaceae</taxon>
        <taxon>Sphaerisporangium</taxon>
    </lineage>
</organism>
<reference evidence="2" key="1">
    <citation type="journal article" date="2019" name="Int. J. Syst. Evol. Microbiol.">
        <title>The Global Catalogue of Microorganisms (GCM) 10K type strain sequencing project: providing services to taxonomists for standard genome sequencing and annotation.</title>
        <authorList>
            <consortium name="The Broad Institute Genomics Platform"/>
            <consortium name="The Broad Institute Genome Sequencing Center for Infectious Disease"/>
            <person name="Wu L."/>
            <person name="Ma J."/>
        </authorList>
    </citation>
    <scope>NUCLEOTIDE SEQUENCE [LARGE SCALE GENOMIC DNA]</scope>
    <source>
        <strain evidence="2">JCM 16908</strain>
    </source>
</reference>
<evidence type="ECO:0000313" key="2">
    <source>
        <dbReference type="Proteomes" id="UP001500888"/>
    </source>
</evidence>
<evidence type="ECO:0000313" key="1">
    <source>
        <dbReference type="EMBL" id="GAA3813556.1"/>
    </source>
</evidence>
<comment type="caution">
    <text evidence="1">The sequence shown here is derived from an EMBL/GenBank/DDBJ whole genome shotgun (WGS) entry which is preliminary data.</text>
</comment>
<dbReference type="RefSeq" id="WP_344941333.1">
    <property type="nucleotide sequence ID" value="NZ_BAAAZR010000008.1"/>
</dbReference>
<accession>A0ABP7IAF3</accession>
<dbReference type="EMBL" id="BAAAZR010000008">
    <property type="protein sequence ID" value="GAA3813556.1"/>
    <property type="molecule type" value="Genomic_DNA"/>
</dbReference>
<gene>
    <name evidence="1" type="ORF">GCM10022226_37870</name>
</gene>
<proteinExistence type="predicted"/>
<sequence>MRSRDLRVIVVTALCLVVAVGAFAFVELKDALGILLERPDPACVARSAADNERLTKAVAPHLPSVTPDDIKGGDGCGPPESGHPWIEAELPSASIEEVLRGFPTSEWTPIPYADAQKAADPGEVSTGVTGEVDERKVAVYAFRAGRGKGPVRVVAWFDTWLE</sequence>